<comment type="caution">
    <text evidence="1">The sequence shown here is derived from an EMBL/GenBank/DDBJ whole genome shotgun (WGS) entry which is preliminary data.</text>
</comment>
<dbReference type="AlphaFoldDB" id="R9GXQ7"/>
<dbReference type="SUPFAM" id="SSF50475">
    <property type="entry name" value="FMN-binding split barrel"/>
    <property type="match status" value="1"/>
</dbReference>
<evidence type="ECO:0000313" key="2">
    <source>
        <dbReference type="Proteomes" id="UP000014174"/>
    </source>
</evidence>
<dbReference type="RefSeq" id="WP_016196309.1">
    <property type="nucleotide sequence ID" value="NZ_AQPN01000105.1"/>
</dbReference>
<evidence type="ECO:0000313" key="1">
    <source>
        <dbReference type="EMBL" id="EOR93739.1"/>
    </source>
</evidence>
<organism evidence="1 2">
    <name type="scientific">Arcticibacter svalbardensis MN12-7</name>
    <dbReference type="NCBI Taxonomy" id="1150600"/>
    <lineage>
        <taxon>Bacteria</taxon>
        <taxon>Pseudomonadati</taxon>
        <taxon>Bacteroidota</taxon>
        <taxon>Sphingobacteriia</taxon>
        <taxon>Sphingobacteriales</taxon>
        <taxon>Sphingobacteriaceae</taxon>
        <taxon>Arcticibacter</taxon>
    </lineage>
</organism>
<dbReference type="eggNOG" id="COG3787">
    <property type="taxonomic scope" value="Bacteria"/>
</dbReference>
<dbReference type="STRING" id="1150600.ADIARSV_3079"/>
<protein>
    <submittedName>
        <fullName evidence="1">Uncharacterized protein</fullName>
    </submittedName>
</protein>
<proteinExistence type="predicted"/>
<dbReference type="Gene3D" id="2.30.110.10">
    <property type="entry name" value="Electron Transport, Fmn-binding Protein, Chain A"/>
    <property type="match status" value="1"/>
</dbReference>
<dbReference type="Proteomes" id="UP000014174">
    <property type="component" value="Unassembled WGS sequence"/>
</dbReference>
<gene>
    <name evidence="1" type="ORF">ADIARSV_3079</name>
</gene>
<sequence length="151" mass="16816">MIKPEPPLVMTKPDKLIVDFITNQTVVTIATSVDDDPYCATCFFAYNEEHTTLVFKSSEDTEHIKQGLINSSVAGSVLPDKLLTGKVKGLQFKGILGSASTSVLIDLKKTYYKKYPFALAMGGEVWIIDLTWIKYTDNTLGFGKKIEWEKA</sequence>
<dbReference type="InterPro" id="IPR012349">
    <property type="entry name" value="Split_barrel_FMN-bd"/>
</dbReference>
<keyword evidence="2" id="KW-1185">Reference proteome</keyword>
<name>R9GXQ7_9SPHI</name>
<accession>R9GXQ7</accession>
<dbReference type="EMBL" id="AQPN01000105">
    <property type="protein sequence ID" value="EOR93739.1"/>
    <property type="molecule type" value="Genomic_DNA"/>
</dbReference>
<reference evidence="1 2" key="1">
    <citation type="journal article" date="2013" name="Genome Announc.">
        <title>Draft Genome Sequence of Arcticibacter svalbardensis Strain MN12-7T, a Member of the Family Sphingobacteriaceae Isolated from an Arctic Soil Sample.</title>
        <authorList>
            <person name="Shivaji S."/>
            <person name="Ara S."/>
            <person name="Prasad S."/>
            <person name="Manasa B.P."/>
            <person name="Begum Z."/>
            <person name="Singh A."/>
            <person name="Kumar Pinnaka A."/>
        </authorList>
    </citation>
    <scope>NUCLEOTIDE SEQUENCE [LARGE SCALE GENOMIC DNA]</scope>
    <source>
        <strain evidence="1 2">MN12-7</strain>
    </source>
</reference>